<dbReference type="InterPro" id="IPR001683">
    <property type="entry name" value="PX_dom"/>
</dbReference>
<dbReference type="SUPFAM" id="SSF140741">
    <property type="entry name" value="RUN domain-like"/>
    <property type="match status" value="1"/>
</dbReference>
<dbReference type="Proteomes" id="UP001154078">
    <property type="component" value="Chromosome 4"/>
</dbReference>
<dbReference type="PANTHER" id="PTHR47194:SF3">
    <property type="entry name" value="SORTING NEXIN 29"/>
    <property type="match status" value="1"/>
</dbReference>
<evidence type="ECO:0000313" key="6">
    <source>
        <dbReference type="Proteomes" id="UP001154078"/>
    </source>
</evidence>
<feature type="domain" description="RUN" evidence="4">
    <location>
        <begin position="49"/>
        <end position="197"/>
    </location>
</feature>
<dbReference type="InterPro" id="IPR037916">
    <property type="entry name" value="SNX29_PX"/>
</dbReference>
<feature type="coiled-coil region" evidence="1">
    <location>
        <begin position="382"/>
        <end position="416"/>
    </location>
</feature>
<dbReference type="EMBL" id="OV121135">
    <property type="protein sequence ID" value="CAH0555655.1"/>
    <property type="molecule type" value="Genomic_DNA"/>
</dbReference>
<gene>
    <name evidence="5" type="ORF">MELIAE_LOCUS6964</name>
</gene>
<dbReference type="SUPFAM" id="SSF64268">
    <property type="entry name" value="PX domain"/>
    <property type="match status" value="1"/>
</dbReference>
<dbReference type="InterPro" id="IPR047329">
    <property type="entry name" value="RUN_SNX29"/>
</dbReference>
<dbReference type="CDD" id="cd07277">
    <property type="entry name" value="PX_RUN"/>
    <property type="match status" value="1"/>
</dbReference>
<evidence type="ECO:0000259" key="3">
    <source>
        <dbReference type="PROSITE" id="PS50195"/>
    </source>
</evidence>
<dbReference type="PROSITE" id="PS50195">
    <property type="entry name" value="PX"/>
    <property type="match status" value="1"/>
</dbReference>
<feature type="domain" description="PX" evidence="3">
    <location>
        <begin position="500"/>
        <end position="619"/>
    </location>
</feature>
<dbReference type="PROSITE" id="PS50826">
    <property type="entry name" value="RUN"/>
    <property type="match status" value="1"/>
</dbReference>
<dbReference type="SMART" id="SM00312">
    <property type="entry name" value="PX"/>
    <property type="match status" value="1"/>
</dbReference>
<evidence type="ECO:0000256" key="1">
    <source>
        <dbReference type="SAM" id="Coils"/>
    </source>
</evidence>
<dbReference type="AlphaFoldDB" id="A0A9P0B5Z0"/>
<keyword evidence="1" id="KW-0175">Coiled coil</keyword>
<feature type="compositionally biased region" description="Basic and acidic residues" evidence="2">
    <location>
        <begin position="290"/>
        <end position="302"/>
    </location>
</feature>
<keyword evidence="6" id="KW-1185">Reference proteome</keyword>
<dbReference type="InterPro" id="IPR036871">
    <property type="entry name" value="PX_dom_sf"/>
</dbReference>
<dbReference type="Gene3D" id="1.20.58.900">
    <property type="match status" value="1"/>
</dbReference>
<dbReference type="GO" id="GO:0035091">
    <property type="term" value="F:phosphatidylinositol binding"/>
    <property type="evidence" value="ECO:0007669"/>
    <property type="project" value="InterPro"/>
</dbReference>
<reference evidence="5" key="1">
    <citation type="submission" date="2021-12" db="EMBL/GenBank/DDBJ databases">
        <authorList>
            <person name="King R."/>
        </authorList>
    </citation>
    <scope>NUCLEOTIDE SEQUENCE</scope>
</reference>
<dbReference type="InterPro" id="IPR004012">
    <property type="entry name" value="Run_dom"/>
</dbReference>
<accession>A0A9P0B5Z0</accession>
<dbReference type="InterPro" id="IPR037213">
    <property type="entry name" value="Run_dom_sf"/>
</dbReference>
<evidence type="ECO:0000259" key="4">
    <source>
        <dbReference type="PROSITE" id="PS50826"/>
    </source>
</evidence>
<feature type="region of interest" description="Disordered" evidence="2">
    <location>
        <begin position="247"/>
        <end position="274"/>
    </location>
</feature>
<dbReference type="Pfam" id="PF02759">
    <property type="entry name" value="RUN"/>
    <property type="match status" value="1"/>
</dbReference>
<protein>
    <recommendedName>
        <fullName evidence="7">Sorting nexin-29</fullName>
    </recommendedName>
</protein>
<feature type="region of interest" description="Disordered" evidence="2">
    <location>
        <begin position="290"/>
        <end position="330"/>
    </location>
</feature>
<dbReference type="Pfam" id="PF00787">
    <property type="entry name" value="PX"/>
    <property type="match status" value="1"/>
</dbReference>
<dbReference type="SMART" id="SM00593">
    <property type="entry name" value="RUN"/>
    <property type="match status" value="1"/>
</dbReference>
<dbReference type="CDD" id="cd17689">
    <property type="entry name" value="RUN_SNX29"/>
    <property type="match status" value="1"/>
</dbReference>
<evidence type="ECO:0000256" key="2">
    <source>
        <dbReference type="SAM" id="MobiDB-lite"/>
    </source>
</evidence>
<sequence>MSFRLMSAINSTIVNSQRKPEDSGKLLGQLLECVQDCQKRYGGKTELATEFDSCVAGLCLSLEAVFSHGLRTKPFEKQNSSALKQVSDIVTNSLHIGNEVPSFWPFVKRHLTNHEQERYSVLKQIWTDIGRSKAWIRSALNERSLERYCTKLLGDQEILKIYYEDWALLRDQEKSSLLPNMAAGLCSILFAVSIDKPELNSGIAHRNDHLRSKAEPIIEAPVLTDRPTQRKKNKKVARQFISFDDDDSGRLSTSLPSSSSSMSSLETSSCAEAAKPPALADPQLNQISEEARADPKPPEPQRPHSVHRKLSFENSGSRDKFSTEVPGSLTPVSQVEIGELTPVSVEVNKNFESPDSSDDILEVPTDISAVLIAVENKNQEELAKRQEKIDLLAKENDGLKEQIKKYVGAIQMLRRDDDGMQKALDGLQIEPQPDYKGEAKCFERKLVQVAEMHAELMDFNVMLQQSLCKKDALLERLKNELAVLRGPMSTDESNEEEMRSSVNIWVPSAFLTGSGSSSHHVYQIFLRAGNDEWNIYRRYAQFYALHTDLKKLDPVVATFDFPPKKSIGKKDSALVEDRRKRLQIYLRRVLGHWPELSHCNSRFLLEQHLAFFKDVKEDPKKKSVFSSRRSGPNDNHYTGL</sequence>
<dbReference type="PANTHER" id="PTHR47194">
    <property type="entry name" value="SORTING NEXIN-29-RELATED"/>
    <property type="match status" value="1"/>
</dbReference>
<proteinExistence type="predicted"/>
<organism evidence="5 6">
    <name type="scientific">Brassicogethes aeneus</name>
    <name type="common">Rape pollen beetle</name>
    <name type="synonym">Meligethes aeneus</name>
    <dbReference type="NCBI Taxonomy" id="1431903"/>
    <lineage>
        <taxon>Eukaryota</taxon>
        <taxon>Metazoa</taxon>
        <taxon>Ecdysozoa</taxon>
        <taxon>Arthropoda</taxon>
        <taxon>Hexapoda</taxon>
        <taxon>Insecta</taxon>
        <taxon>Pterygota</taxon>
        <taxon>Neoptera</taxon>
        <taxon>Endopterygota</taxon>
        <taxon>Coleoptera</taxon>
        <taxon>Polyphaga</taxon>
        <taxon>Cucujiformia</taxon>
        <taxon>Nitidulidae</taxon>
        <taxon>Meligethinae</taxon>
        <taxon>Brassicogethes</taxon>
    </lineage>
</organism>
<dbReference type="OrthoDB" id="93876at2759"/>
<dbReference type="Gene3D" id="3.30.1520.10">
    <property type="entry name" value="Phox-like domain"/>
    <property type="match status" value="1"/>
</dbReference>
<evidence type="ECO:0008006" key="7">
    <source>
        <dbReference type="Google" id="ProtNLM"/>
    </source>
</evidence>
<name>A0A9P0B5Z0_BRAAE</name>
<evidence type="ECO:0000313" key="5">
    <source>
        <dbReference type="EMBL" id="CAH0555655.1"/>
    </source>
</evidence>
<feature type="compositionally biased region" description="Low complexity" evidence="2">
    <location>
        <begin position="250"/>
        <end position="269"/>
    </location>
</feature>